<dbReference type="InterPro" id="IPR033738">
    <property type="entry name" value="AsnB_N"/>
</dbReference>
<dbReference type="PANTHER" id="PTHR43284:SF1">
    <property type="entry name" value="ASPARAGINE SYNTHETASE"/>
    <property type="match status" value="1"/>
</dbReference>
<accession>A0A6N4RC59</accession>
<feature type="binding site" evidence="9">
    <location>
        <begin position="375"/>
        <end position="376"/>
    </location>
    <ligand>
        <name>ATP</name>
        <dbReference type="ChEBI" id="CHEBI:30616"/>
    </ligand>
</feature>
<evidence type="ECO:0000256" key="2">
    <source>
        <dbReference type="ARBA" id="ARBA00005752"/>
    </source>
</evidence>
<evidence type="ECO:0000259" key="10">
    <source>
        <dbReference type="PROSITE" id="PS51278"/>
    </source>
</evidence>
<keyword evidence="8" id="KW-0061">Asparagine biosynthesis</keyword>
<protein>
    <recommendedName>
        <fullName evidence="3">asparagine synthase (glutamine-hydrolyzing)</fullName>
        <ecNumber evidence="3">6.3.5.4</ecNumber>
    </recommendedName>
</protein>
<sequence>MCGIAGYLGAKFEPLMLRDMMVRLAQRGPDGEGEWHDAEAGVALGHRRLSIIDTSAAASQPMRAVKNRYTVSFNGEIYNFKDIVRELKVKGYKFNENSDTAVLCPLYDLYGPAMLDKLEGMFAFAIWDAKEQVLFVARDHAGIKPLYYAETAGGIVFASELKALLAVKGLKRGIDSTALAEYMTYLWTPSERTMLQGIKKLRPGHFMRCTLRGKKVAVEHARWYVPPQAPLTDGRPQYDTGKTPAQLLRLLDDVIDEQCVADVPLGAFLSGGVDSSAIVASMCATGHKPEQTYCIAFEGAGMASEGFGEDIDYARMVAKRYNVPLNEVKVDAQAILARLPGLAPLLDEPQADPAPLFVQDICSQARRDGLKVLMSGTGGDDIFTGYRRHATARIRQKLGILRAPAGHMAGMAASFCEGATRRRAERLSGLLLADDDTFLRLAFSTNSQPDAWRLLKKDWRVQVDNDWFNDLDVAIAESEGQDLVNRLLYAELFGFLPDHNLNYSDKASMISGMEVRVPLIDRRLMQFMADVSPEVKLSGLRLKSFFKDSLATRLSPDILDRSKSGFGAPVRHWLTGEGKALVEGALFDGGIADEWFDTKAVHHFWLRTCEGQVDGAYTILALCMAVWWYDGMMA</sequence>
<evidence type="ECO:0000256" key="8">
    <source>
        <dbReference type="PIRSR" id="PIRSR001589-1"/>
    </source>
</evidence>
<dbReference type="Pfam" id="PF13537">
    <property type="entry name" value="GATase_7"/>
    <property type="match status" value="1"/>
</dbReference>
<evidence type="ECO:0000256" key="4">
    <source>
        <dbReference type="ARBA" id="ARBA00022741"/>
    </source>
</evidence>
<dbReference type="InterPro" id="IPR001962">
    <property type="entry name" value="Asn_synthase"/>
</dbReference>
<dbReference type="AlphaFoldDB" id="A0A6N4RC59"/>
<keyword evidence="4 9" id="KW-0547">Nucleotide-binding</keyword>
<dbReference type="PROSITE" id="PS51278">
    <property type="entry name" value="GATASE_TYPE_2"/>
    <property type="match status" value="1"/>
</dbReference>
<keyword evidence="8" id="KW-0028">Amino-acid biosynthesis</keyword>
<dbReference type="InterPro" id="IPR017932">
    <property type="entry name" value="GATase_2_dom"/>
</dbReference>
<reference evidence="11 12" key="1">
    <citation type="journal article" date="2017" name="Nat. Commun.">
        <title>In situ click chemistry generation of cyclooxygenase-2 inhibitors.</title>
        <authorList>
            <person name="Bhardwaj A."/>
            <person name="Kaur J."/>
            <person name="Wuest M."/>
            <person name="Wuest F."/>
        </authorList>
    </citation>
    <scope>NUCLEOTIDE SEQUENCE [LARGE SCALE GENOMIC DNA]</scope>
    <source>
        <strain evidence="11">S2_018_000_R2_106</strain>
    </source>
</reference>
<feature type="active site" description="For GATase activity" evidence="8">
    <location>
        <position position="2"/>
    </location>
</feature>
<proteinExistence type="inferred from homology"/>
<dbReference type="CDD" id="cd00712">
    <property type="entry name" value="AsnB"/>
    <property type="match status" value="1"/>
</dbReference>
<comment type="pathway">
    <text evidence="1">Amino-acid biosynthesis; L-asparagine biosynthesis; L-asparagine from L-aspartate (L-Gln route): step 1/1.</text>
</comment>
<evidence type="ECO:0000313" key="12">
    <source>
        <dbReference type="Proteomes" id="UP000320948"/>
    </source>
</evidence>
<dbReference type="PIRSF" id="PIRSF001589">
    <property type="entry name" value="Asn_synthetase_glu-h"/>
    <property type="match status" value="1"/>
</dbReference>
<organism evidence="11 12">
    <name type="scientific">Blastochloris viridis</name>
    <name type="common">Rhodopseudomonas viridis</name>
    <dbReference type="NCBI Taxonomy" id="1079"/>
    <lineage>
        <taxon>Bacteria</taxon>
        <taxon>Pseudomonadati</taxon>
        <taxon>Pseudomonadota</taxon>
        <taxon>Alphaproteobacteria</taxon>
        <taxon>Hyphomicrobiales</taxon>
        <taxon>Blastochloridaceae</taxon>
        <taxon>Blastochloris</taxon>
    </lineage>
</organism>
<evidence type="ECO:0000313" key="11">
    <source>
        <dbReference type="EMBL" id="TKW61327.1"/>
    </source>
</evidence>
<evidence type="ECO:0000256" key="7">
    <source>
        <dbReference type="ARBA" id="ARBA00048741"/>
    </source>
</evidence>
<dbReference type="GO" id="GO:0005829">
    <property type="term" value="C:cytosol"/>
    <property type="evidence" value="ECO:0007669"/>
    <property type="project" value="TreeGrafter"/>
</dbReference>
<evidence type="ECO:0000256" key="1">
    <source>
        <dbReference type="ARBA" id="ARBA00005187"/>
    </source>
</evidence>
<dbReference type="InterPro" id="IPR014729">
    <property type="entry name" value="Rossmann-like_a/b/a_fold"/>
</dbReference>
<keyword evidence="6 8" id="KW-0315">Glutamine amidotransferase</keyword>
<dbReference type="Gene3D" id="3.60.20.10">
    <property type="entry name" value="Glutamine Phosphoribosylpyrophosphate, subunit 1, domain 1"/>
    <property type="match status" value="1"/>
</dbReference>
<dbReference type="SUPFAM" id="SSF56235">
    <property type="entry name" value="N-terminal nucleophile aminohydrolases (Ntn hydrolases)"/>
    <property type="match status" value="1"/>
</dbReference>
<dbReference type="Pfam" id="PF00733">
    <property type="entry name" value="Asn_synthase"/>
    <property type="match status" value="1"/>
</dbReference>
<dbReference type="Proteomes" id="UP000320948">
    <property type="component" value="Unassembled WGS sequence"/>
</dbReference>
<dbReference type="InterPro" id="IPR051786">
    <property type="entry name" value="ASN_synthetase/amidase"/>
</dbReference>
<dbReference type="CDD" id="cd01991">
    <property type="entry name" value="Asn_synthase_B_C"/>
    <property type="match status" value="1"/>
</dbReference>
<comment type="catalytic activity">
    <reaction evidence="7">
        <text>L-aspartate + L-glutamine + ATP + H2O = L-asparagine + L-glutamate + AMP + diphosphate + H(+)</text>
        <dbReference type="Rhea" id="RHEA:12228"/>
        <dbReference type="ChEBI" id="CHEBI:15377"/>
        <dbReference type="ChEBI" id="CHEBI:15378"/>
        <dbReference type="ChEBI" id="CHEBI:29985"/>
        <dbReference type="ChEBI" id="CHEBI:29991"/>
        <dbReference type="ChEBI" id="CHEBI:30616"/>
        <dbReference type="ChEBI" id="CHEBI:33019"/>
        <dbReference type="ChEBI" id="CHEBI:58048"/>
        <dbReference type="ChEBI" id="CHEBI:58359"/>
        <dbReference type="ChEBI" id="CHEBI:456215"/>
        <dbReference type="EC" id="6.3.5.4"/>
    </reaction>
</comment>
<dbReference type="InterPro" id="IPR029055">
    <property type="entry name" value="Ntn_hydrolases_N"/>
</dbReference>
<feature type="binding site" evidence="9">
    <location>
        <position position="295"/>
    </location>
    <ligand>
        <name>ATP</name>
        <dbReference type="ChEBI" id="CHEBI:30616"/>
    </ligand>
</feature>
<keyword evidence="11" id="KW-0436">Ligase</keyword>
<evidence type="ECO:0000256" key="6">
    <source>
        <dbReference type="ARBA" id="ARBA00022962"/>
    </source>
</evidence>
<dbReference type="Gene3D" id="3.40.50.620">
    <property type="entry name" value="HUPs"/>
    <property type="match status" value="1"/>
</dbReference>
<comment type="similarity">
    <text evidence="2">Belongs to the asparagine synthetase family.</text>
</comment>
<dbReference type="EC" id="6.3.5.4" evidence="3"/>
<dbReference type="GO" id="GO:0004066">
    <property type="term" value="F:asparagine synthase (glutamine-hydrolyzing) activity"/>
    <property type="evidence" value="ECO:0007669"/>
    <property type="project" value="UniProtKB-EC"/>
</dbReference>
<dbReference type="EMBL" id="VAFM01000001">
    <property type="protein sequence ID" value="TKW61327.1"/>
    <property type="molecule type" value="Genomic_DNA"/>
</dbReference>
<keyword evidence="5 9" id="KW-0067">ATP-binding</keyword>
<name>A0A6N4RC59_BLAVI</name>
<evidence type="ECO:0000256" key="5">
    <source>
        <dbReference type="ARBA" id="ARBA00022840"/>
    </source>
</evidence>
<dbReference type="InterPro" id="IPR006426">
    <property type="entry name" value="Asn_synth_AEB"/>
</dbReference>
<dbReference type="NCBIfam" id="TIGR01536">
    <property type="entry name" value="asn_synth_AEB"/>
    <property type="match status" value="1"/>
</dbReference>
<evidence type="ECO:0000256" key="9">
    <source>
        <dbReference type="PIRSR" id="PIRSR001589-2"/>
    </source>
</evidence>
<comment type="caution">
    <text evidence="11">The sequence shown here is derived from an EMBL/GenBank/DDBJ whole genome shotgun (WGS) entry which is preliminary data.</text>
</comment>
<dbReference type="PANTHER" id="PTHR43284">
    <property type="entry name" value="ASPARAGINE SYNTHETASE (GLUTAMINE-HYDROLYZING)"/>
    <property type="match status" value="1"/>
</dbReference>
<dbReference type="SUPFAM" id="SSF52402">
    <property type="entry name" value="Adenine nucleotide alpha hydrolases-like"/>
    <property type="match status" value="1"/>
</dbReference>
<dbReference type="GO" id="GO:0006529">
    <property type="term" value="P:asparagine biosynthetic process"/>
    <property type="evidence" value="ECO:0007669"/>
    <property type="project" value="UniProtKB-KW"/>
</dbReference>
<dbReference type="GO" id="GO:0005524">
    <property type="term" value="F:ATP binding"/>
    <property type="evidence" value="ECO:0007669"/>
    <property type="project" value="UniProtKB-KW"/>
</dbReference>
<gene>
    <name evidence="11" type="primary">asnB</name>
    <name evidence="11" type="ORF">DI628_01475</name>
</gene>
<feature type="binding site" evidence="9">
    <location>
        <position position="99"/>
    </location>
    <ligand>
        <name>L-glutamine</name>
        <dbReference type="ChEBI" id="CHEBI:58359"/>
    </ligand>
</feature>
<feature type="domain" description="Glutamine amidotransferase type-2" evidence="10">
    <location>
        <begin position="2"/>
        <end position="212"/>
    </location>
</feature>
<evidence type="ECO:0000256" key="3">
    <source>
        <dbReference type="ARBA" id="ARBA00012737"/>
    </source>
</evidence>